<sequence>MAKKMFIIDTLKTIISSLLMAFGLQLVAYPLIQRTVGNAEFGHILTSYTILTIASVVMANTLNNIRLVNMQFYDSNHYFSLFIRLFLISIIIESIGLYIVFYVMFNVSWIGILALIILNVLMCLRIYLSVFFRMKLQYNKILIVAVFQFIGILVGLACFRVVESWLVIFLVSELFALVYTFWKLKHIDIVKTKKDAPHIINDYLMLLGTNALNNSNLYLDRLILLPLINGTAVTFAFLATFVGKMLATFLYPVNNVLLSYVSVNANKNKLRQYTLVNIYGILAIIFVTIVSYPATLIIVKLLYHLNPHQLTEYIIIGNIGVLLNVVSTMIQTLNTKHSSITRQAHFTTIHTIFYIVLAIVLTHFYGLLAFFWITLIANLIKLVILNFLGIKDVKKQIVSG</sequence>
<accession>A0ACD5FQ84</accession>
<protein>
    <submittedName>
        <fullName evidence="1">Capsular biosynthesis protein</fullName>
    </submittedName>
</protein>
<keyword evidence="2" id="KW-1185">Reference proteome</keyword>
<proteinExistence type="predicted"/>
<reference evidence="1" key="1">
    <citation type="submission" date="2024-09" db="EMBL/GenBank/DDBJ databases">
        <authorList>
            <person name="Gagne-Thivierge C."/>
        </authorList>
    </citation>
    <scope>NUCLEOTIDE SEQUENCE</scope>
    <source>
        <strain evidence="1">SC310</strain>
    </source>
</reference>
<evidence type="ECO:0000313" key="1">
    <source>
        <dbReference type="EMBL" id="XKR70163.1"/>
    </source>
</evidence>
<gene>
    <name evidence="1" type="ORF">QUC96_004905</name>
</gene>
<name>A0ACD5FQ84_STAHY</name>
<dbReference type="EMBL" id="CP171742">
    <property type="protein sequence ID" value="XKR70163.1"/>
    <property type="molecule type" value="Genomic_DNA"/>
</dbReference>
<dbReference type="Proteomes" id="UP001234913">
    <property type="component" value="Chromosome"/>
</dbReference>
<organism evidence="1 2">
    <name type="scientific">Staphylococcus hyicus</name>
    <dbReference type="NCBI Taxonomy" id="1284"/>
    <lineage>
        <taxon>Bacteria</taxon>
        <taxon>Bacillati</taxon>
        <taxon>Bacillota</taxon>
        <taxon>Bacilli</taxon>
        <taxon>Bacillales</taxon>
        <taxon>Staphylococcaceae</taxon>
        <taxon>Staphylococcus</taxon>
    </lineage>
</organism>
<evidence type="ECO:0000313" key="2">
    <source>
        <dbReference type="Proteomes" id="UP001234913"/>
    </source>
</evidence>